<evidence type="ECO:0000256" key="5">
    <source>
        <dbReference type="ARBA" id="ARBA00022741"/>
    </source>
</evidence>
<feature type="transmembrane region" description="Helical" evidence="10">
    <location>
        <begin position="94"/>
        <end position="110"/>
    </location>
</feature>
<dbReference type="PANTHER" id="PTHR24421">
    <property type="entry name" value="NITRATE/NITRITE SENSOR PROTEIN NARX-RELATED"/>
    <property type="match status" value="1"/>
</dbReference>
<evidence type="ECO:0000259" key="11">
    <source>
        <dbReference type="PROSITE" id="PS50109"/>
    </source>
</evidence>
<dbReference type="InterPro" id="IPR003594">
    <property type="entry name" value="HATPase_dom"/>
</dbReference>
<dbReference type="GO" id="GO:0016020">
    <property type="term" value="C:membrane"/>
    <property type="evidence" value="ECO:0007669"/>
    <property type="project" value="InterPro"/>
</dbReference>
<dbReference type="SMART" id="SM00387">
    <property type="entry name" value="HATPase_c"/>
    <property type="match status" value="1"/>
</dbReference>
<feature type="domain" description="Histidine kinase" evidence="11">
    <location>
        <begin position="332"/>
        <end position="419"/>
    </location>
</feature>
<feature type="transmembrane region" description="Helical" evidence="10">
    <location>
        <begin position="40"/>
        <end position="58"/>
    </location>
</feature>
<evidence type="ECO:0000256" key="3">
    <source>
        <dbReference type="ARBA" id="ARBA00022553"/>
    </source>
</evidence>
<dbReference type="GO" id="GO:0046983">
    <property type="term" value="F:protein dimerization activity"/>
    <property type="evidence" value="ECO:0007669"/>
    <property type="project" value="InterPro"/>
</dbReference>
<keyword evidence="4" id="KW-0808">Transferase</keyword>
<keyword evidence="7" id="KW-0067">ATP-binding</keyword>
<dbReference type="Proteomes" id="UP000295244">
    <property type="component" value="Unassembled WGS sequence"/>
</dbReference>
<keyword evidence="13" id="KW-1185">Reference proteome</keyword>
<keyword evidence="6 12" id="KW-0418">Kinase</keyword>
<dbReference type="PROSITE" id="PS50109">
    <property type="entry name" value="HIS_KIN"/>
    <property type="match status" value="1"/>
</dbReference>
<dbReference type="AlphaFoldDB" id="A0A4R1BLB3"/>
<keyword evidence="5" id="KW-0547">Nucleotide-binding</keyword>
<evidence type="ECO:0000256" key="2">
    <source>
        <dbReference type="ARBA" id="ARBA00012438"/>
    </source>
</evidence>
<dbReference type="InterPro" id="IPR011712">
    <property type="entry name" value="Sig_transdc_His_kin_sub3_dim/P"/>
</dbReference>
<feature type="transmembrane region" description="Helical" evidence="10">
    <location>
        <begin position="64"/>
        <end position="82"/>
    </location>
</feature>
<sequence>MTPRRNGGRVPGMVAGKIKELLRHRESEPERVEDRHLDRFFNLIFWSYFAGAFLFHVYRSDAIPGDWPVVLGFLALGVLWPLLPWEPPSDRRRLLFVPVFLAAAFTVAFLDTGGFAFGFLGIAVANAVFLFGFLRALAYSAGITLAFFLALLVLVPELGFRDALINSLLVLPSLAFVIGICMIAVLAERRKERTQELLSELEAAHAELRRYADRVRDLTISEERNRMAREIHDTLGHYLTVVNVQLEAAGKLIDHEPDRARQEVLKAKELSSQALQEVRRSVRALKPAAMEEQRGPEALERLVREFEASGMRVSFEVSGEERELPPEAALALYRTLQEALTNVLRHSGADRVRATLAFGNPSVRLTVADDGRGAPEDASERGFGLRGLRERAAALDGSLRAANAPGKGFVLELELPLEPAGG</sequence>
<evidence type="ECO:0000313" key="13">
    <source>
        <dbReference type="Proteomes" id="UP000295244"/>
    </source>
</evidence>
<evidence type="ECO:0000256" key="10">
    <source>
        <dbReference type="SAM" id="Phobius"/>
    </source>
</evidence>
<dbReference type="OrthoDB" id="227596at2"/>
<dbReference type="Gene3D" id="1.20.5.1930">
    <property type="match status" value="1"/>
</dbReference>
<dbReference type="PANTHER" id="PTHR24421:SF10">
    <property type="entry name" value="NITRATE_NITRITE SENSOR PROTEIN NARQ"/>
    <property type="match status" value="1"/>
</dbReference>
<dbReference type="GO" id="GO:0000155">
    <property type="term" value="F:phosphorelay sensor kinase activity"/>
    <property type="evidence" value="ECO:0007669"/>
    <property type="project" value="InterPro"/>
</dbReference>
<dbReference type="EMBL" id="SKBU01000013">
    <property type="protein sequence ID" value="TCJ18058.1"/>
    <property type="molecule type" value="Genomic_DNA"/>
</dbReference>
<evidence type="ECO:0000256" key="8">
    <source>
        <dbReference type="ARBA" id="ARBA00023012"/>
    </source>
</evidence>
<feature type="transmembrane region" description="Helical" evidence="10">
    <location>
        <begin position="141"/>
        <end position="158"/>
    </location>
</feature>
<dbReference type="CDD" id="cd16917">
    <property type="entry name" value="HATPase_UhpB-NarQ-NarX-like"/>
    <property type="match status" value="1"/>
</dbReference>
<protein>
    <recommendedName>
        <fullName evidence="2">histidine kinase</fullName>
        <ecNumber evidence="2">2.7.13.3</ecNumber>
    </recommendedName>
</protein>
<feature type="coiled-coil region" evidence="9">
    <location>
        <begin position="184"/>
        <end position="214"/>
    </location>
</feature>
<dbReference type="EC" id="2.7.13.3" evidence="2"/>
<evidence type="ECO:0000256" key="7">
    <source>
        <dbReference type="ARBA" id="ARBA00022840"/>
    </source>
</evidence>
<comment type="caution">
    <text evidence="12">The sequence shown here is derived from an EMBL/GenBank/DDBJ whole genome shotgun (WGS) entry which is preliminary data.</text>
</comment>
<dbReference type="InterPro" id="IPR005467">
    <property type="entry name" value="His_kinase_dom"/>
</dbReference>
<keyword evidence="3" id="KW-0597">Phosphoprotein</keyword>
<proteinExistence type="predicted"/>
<dbReference type="SUPFAM" id="SSF55874">
    <property type="entry name" value="ATPase domain of HSP90 chaperone/DNA topoisomerase II/histidine kinase"/>
    <property type="match status" value="1"/>
</dbReference>
<feature type="transmembrane region" description="Helical" evidence="10">
    <location>
        <begin position="164"/>
        <end position="187"/>
    </location>
</feature>
<evidence type="ECO:0000256" key="9">
    <source>
        <dbReference type="SAM" id="Coils"/>
    </source>
</evidence>
<dbReference type="InterPro" id="IPR050482">
    <property type="entry name" value="Sensor_HK_TwoCompSys"/>
</dbReference>
<evidence type="ECO:0000256" key="4">
    <source>
        <dbReference type="ARBA" id="ARBA00022679"/>
    </source>
</evidence>
<dbReference type="GO" id="GO:0005524">
    <property type="term" value="F:ATP binding"/>
    <property type="evidence" value="ECO:0007669"/>
    <property type="project" value="UniProtKB-KW"/>
</dbReference>
<keyword evidence="10" id="KW-1133">Transmembrane helix</keyword>
<accession>A0A4R1BLB3</accession>
<keyword evidence="9" id="KW-0175">Coiled coil</keyword>
<dbReference type="Pfam" id="PF02518">
    <property type="entry name" value="HATPase_c"/>
    <property type="match status" value="1"/>
</dbReference>
<evidence type="ECO:0000313" key="12">
    <source>
        <dbReference type="EMBL" id="TCJ18058.1"/>
    </source>
</evidence>
<dbReference type="Pfam" id="PF07730">
    <property type="entry name" value="HisKA_3"/>
    <property type="match status" value="1"/>
</dbReference>
<keyword evidence="10" id="KW-0472">Membrane</keyword>
<feature type="transmembrane region" description="Helical" evidence="10">
    <location>
        <begin position="116"/>
        <end position="134"/>
    </location>
</feature>
<organism evidence="12 13">
    <name type="scientific">Rubrobacter taiwanensis</name>
    <dbReference type="NCBI Taxonomy" id="185139"/>
    <lineage>
        <taxon>Bacteria</taxon>
        <taxon>Bacillati</taxon>
        <taxon>Actinomycetota</taxon>
        <taxon>Rubrobacteria</taxon>
        <taxon>Rubrobacterales</taxon>
        <taxon>Rubrobacteraceae</taxon>
        <taxon>Rubrobacter</taxon>
    </lineage>
</organism>
<comment type="catalytic activity">
    <reaction evidence="1">
        <text>ATP + protein L-histidine = ADP + protein N-phospho-L-histidine.</text>
        <dbReference type="EC" id="2.7.13.3"/>
    </reaction>
</comment>
<keyword evidence="10" id="KW-0812">Transmembrane</keyword>
<evidence type="ECO:0000256" key="6">
    <source>
        <dbReference type="ARBA" id="ARBA00022777"/>
    </source>
</evidence>
<gene>
    <name evidence="12" type="ORF">E0L93_06465</name>
</gene>
<evidence type="ECO:0000256" key="1">
    <source>
        <dbReference type="ARBA" id="ARBA00000085"/>
    </source>
</evidence>
<dbReference type="InterPro" id="IPR036890">
    <property type="entry name" value="HATPase_C_sf"/>
</dbReference>
<dbReference type="Gene3D" id="3.30.565.10">
    <property type="entry name" value="Histidine kinase-like ATPase, C-terminal domain"/>
    <property type="match status" value="1"/>
</dbReference>
<keyword evidence="8" id="KW-0902">Two-component regulatory system</keyword>
<reference evidence="12" key="1">
    <citation type="submission" date="2019-03" db="EMBL/GenBank/DDBJ databases">
        <title>Whole genome sequence of a novel Rubrobacter taiwanensis strain, isolated from Yellowstone National Park.</title>
        <authorList>
            <person name="Freed S."/>
            <person name="Ramaley R.F."/>
            <person name="Kyndt J.A."/>
        </authorList>
    </citation>
    <scope>NUCLEOTIDE SEQUENCE [LARGE SCALE GENOMIC DNA]</scope>
    <source>
        <strain evidence="12">Yellowstone</strain>
    </source>
</reference>
<name>A0A4R1BLB3_9ACTN</name>